<feature type="chain" id="PRO_5027560053" evidence="11">
    <location>
        <begin position="20"/>
        <end position="538"/>
    </location>
</feature>
<dbReference type="Pfam" id="PF03662">
    <property type="entry name" value="Glyco_hydro_79n"/>
    <property type="match status" value="1"/>
</dbReference>
<organism evidence="12 13">
    <name type="scientific">Ananas comosus</name>
    <name type="common">Pineapple</name>
    <name type="synonym">Ananas ananas</name>
    <dbReference type="NCBI Taxonomy" id="4615"/>
    <lineage>
        <taxon>Eukaryota</taxon>
        <taxon>Viridiplantae</taxon>
        <taxon>Streptophyta</taxon>
        <taxon>Embryophyta</taxon>
        <taxon>Tracheophyta</taxon>
        <taxon>Spermatophyta</taxon>
        <taxon>Magnoliopsida</taxon>
        <taxon>Liliopsida</taxon>
        <taxon>Poales</taxon>
        <taxon>Bromeliaceae</taxon>
        <taxon>Bromelioideae</taxon>
        <taxon>Ananas</taxon>
    </lineage>
</organism>
<evidence type="ECO:0000256" key="8">
    <source>
        <dbReference type="ARBA" id="ARBA00023228"/>
    </source>
</evidence>
<dbReference type="PANTHER" id="PTHR14363">
    <property type="entry name" value="HEPARANASE-RELATED"/>
    <property type="match status" value="1"/>
</dbReference>
<dbReference type="RefSeq" id="XP_020104909.1">
    <property type="nucleotide sequence ID" value="XM_020249320.1"/>
</dbReference>
<comment type="subcellular location">
    <subcellularLocation>
        <location evidence="9">Lysosome membrane</location>
        <topology evidence="9">Peripheral membrane protein</topology>
    </subcellularLocation>
    <subcellularLocation>
        <location evidence="1">Secreted</location>
    </subcellularLocation>
</comment>
<dbReference type="OrthoDB" id="726732at2759"/>
<evidence type="ECO:0000256" key="2">
    <source>
        <dbReference type="ARBA" id="ARBA00009800"/>
    </source>
</evidence>
<dbReference type="GeneID" id="109721618"/>
<dbReference type="GO" id="GO:0009505">
    <property type="term" value="C:plant-type cell wall"/>
    <property type="evidence" value="ECO:0007669"/>
    <property type="project" value="TreeGrafter"/>
</dbReference>
<reference evidence="13" key="2">
    <citation type="submission" date="2025-08" db="UniProtKB">
        <authorList>
            <consortium name="RefSeq"/>
        </authorList>
    </citation>
    <scope>IDENTIFICATION</scope>
    <source>
        <tissue evidence="13">Leaf</tissue>
    </source>
</reference>
<dbReference type="SUPFAM" id="SSF51445">
    <property type="entry name" value="(Trans)glycosidases"/>
    <property type="match status" value="1"/>
</dbReference>
<keyword evidence="4 11" id="KW-0732">Signal</keyword>
<comment type="similarity">
    <text evidence="2">Belongs to the glycosyl hydrolase 79 family.</text>
</comment>
<dbReference type="AlphaFoldDB" id="A0A6P5G9K6"/>
<dbReference type="GO" id="GO:0005765">
    <property type="term" value="C:lysosomal membrane"/>
    <property type="evidence" value="ECO:0007669"/>
    <property type="project" value="UniProtKB-SubCell"/>
</dbReference>
<evidence type="ECO:0000256" key="6">
    <source>
        <dbReference type="ARBA" id="ARBA00023136"/>
    </source>
</evidence>
<dbReference type="FunFam" id="3.20.20.80:FF:000023">
    <property type="entry name" value="heparanase-like protein 3"/>
    <property type="match status" value="1"/>
</dbReference>
<dbReference type="Proteomes" id="UP000515123">
    <property type="component" value="Linkage group 15"/>
</dbReference>
<evidence type="ECO:0000256" key="5">
    <source>
        <dbReference type="ARBA" id="ARBA00022801"/>
    </source>
</evidence>
<keyword evidence="8" id="KW-0458">Lysosome</keyword>
<dbReference type="PANTHER" id="PTHR14363:SF30">
    <property type="entry name" value="PROTEIN 2, PUTATIVE, EXPRESSED-RELATED"/>
    <property type="match status" value="1"/>
</dbReference>
<evidence type="ECO:0000256" key="9">
    <source>
        <dbReference type="ARBA" id="ARBA00023765"/>
    </source>
</evidence>
<proteinExistence type="inferred from homology"/>
<protein>
    <submittedName>
        <fullName evidence="13">Heparanase-like protein 2</fullName>
    </submittedName>
</protein>
<dbReference type="GO" id="GO:0005576">
    <property type="term" value="C:extracellular region"/>
    <property type="evidence" value="ECO:0007669"/>
    <property type="project" value="UniProtKB-SubCell"/>
</dbReference>
<evidence type="ECO:0000256" key="10">
    <source>
        <dbReference type="ARBA" id="ARBA00055929"/>
    </source>
</evidence>
<gene>
    <name evidence="13" type="primary">LOC109721618</name>
</gene>
<dbReference type="InterPro" id="IPR017853">
    <property type="entry name" value="GH"/>
</dbReference>
<evidence type="ECO:0000256" key="11">
    <source>
        <dbReference type="SAM" id="SignalP"/>
    </source>
</evidence>
<evidence type="ECO:0000256" key="7">
    <source>
        <dbReference type="ARBA" id="ARBA00023180"/>
    </source>
</evidence>
<feature type="signal peptide" evidence="11">
    <location>
        <begin position="1"/>
        <end position="19"/>
    </location>
</feature>
<evidence type="ECO:0000256" key="3">
    <source>
        <dbReference type="ARBA" id="ARBA00022525"/>
    </source>
</evidence>
<name>A0A6P5G9K6_ANACO</name>
<dbReference type="Gene3D" id="3.20.20.80">
    <property type="entry name" value="Glycosidases"/>
    <property type="match status" value="1"/>
</dbReference>
<evidence type="ECO:0000256" key="4">
    <source>
        <dbReference type="ARBA" id="ARBA00022729"/>
    </source>
</evidence>
<sequence>MDFGFLLFLFICTLPRISAQVFPEATVIVKGSSRTAETDDNFVCATIDWWPPEKCNYDQCPWGQSSILNLDINHPFLAKAIQAFNHLRIRLGGSLQDQVVYGVDNVDPCLPFMTVSNGLFGFSNGCLSMERWGKLNDLFQRTGAIVTFGLNALSGRSHIRRTIWGGAWNSTNARDFIQYTISKGYAVDSWEFGNELSGHGIGASVDANLYGKDLIGLKSILDDLCKKSNSQPLLLAPGGFFDQQWYARLLQVSGRGVISALTHHIYNLGRGDDMHLLRKILDPKYLDRVSDKYRDLQLTIQRHGPWASAWVSEGGGVFNNGGHLISNTFINSIWYLDQLGMAAKYNTKVFCRQTLIGGNYGLLDTETFIPNPDYYSALLWHRLMGNAVLSVDINASSFLRAYAHCRKQKQGISLLLINLSNTTQFTITIQNDMNIDLDEKISIKKTKSFVRVIKRTVSWIGKKASYDAEMREEYHLMAKDGYHQSKTMLLNGTPLEIAEDGGIPPLNPSLVAVNSPLSVAPMSIVFVVLPKFEARACA</sequence>
<keyword evidence="6" id="KW-0472">Membrane</keyword>
<keyword evidence="12" id="KW-1185">Reference proteome</keyword>
<keyword evidence="3" id="KW-0964">Secreted</keyword>
<dbReference type="GO" id="GO:0004566">
    <property type="term" value="F:beta-glucuronidase activity"/>
    <property type="evidence" value="ECO:0007669"/>
    <property type="project" value="TreeGrafter"/>
</dbReference>
<evidence type="ECO:0000313" key="13">
    <source>
        <dbReference type="RefSeq" id="XP_020104909.1"/>
    </source>
</evidence>
<reference evidence="12" key="1">
    <citation type="journal article" date="2015" name="Nat. Genet.">
        <title>The pineapple genome and the evolution of CAM photosynthesis.</title>
        <authorList>
            <person name="Ming R."/>
            <person name="VanBuren R."/>
            <person name="Wai C.M."/>
            <person name="Tang H."/>
            <person name="Schatz M.C."/>
            <person name="Bowers J.E."/>
            <person name="Lyons E."/>
            <person name="Wang M.L."/>
            <person name="Chen J."/>
            <person name="Biggers E."/>
            <person name="Zhang J."/>
            <person name="Huang L."/>
            <person name="Zhang L."/>
            <person name="Miao W."/>
            <person name="Zhang J."/>
            <person name="Ye Z."/>
            <person name="Miao C."/>
            <person name="Lin Z."/>
            <person name="Wang H."/>
            <person name="Zhou H."/>
            <person name="Yim W.C."/>
            <person name="Priest H.D."/>
            <person name="Zheng C."/>
            <person name="Woodhouse M."/>
            <person name="Edger P.P."/>
            <person name="Guyot R."/>
            <person name="Guo H.B."/>
            <person name="Guo H."/>
            <person name="Zheng G."/>
            <person name="Singh R."/>
            <person name="Sharma A."/>
            <person name="Min X."/>
            <person name="Zheng Y."/>
            <person name="Lee H."/>
            <person name="Gurtowski J."/>
            <person name="Sedlazeck F.J."/>
            <person name="Harkess A."/>
            <person name="McKain M.R."/>
            <person name="Liao Z."/>
            <person name="Fang J."/>
            <person name="Liu J."/>
            <person name="Zhang X."/>
            <person name="Zhang Q."/>
            <person name="Hu W."/>
            <person name="Qin Y."/>
            <person name="Wang K."/>
            <person name="Chen L.Y."/>
            <person name="Shirley N."/>
            <person name="Lin Y.R."/>
            <person name="Liu L.Y."/>
            <person name="Hernandez A.G."/>
            <person name="Wright C.L."/>
            <person name="Bulone V."/>
            <person name="Tuskan G.A."/>
            <person name="Heath K."/>
            <person name="Zee F."/>
            <person name="Moore P.H."/>
            <person name="Sunkar R."/>
            <person name="Leebens-Mack J.H."/>
            <person name="Mockler T."/>
            <person name="Bennetzen J.L."/>
            <person name="Freeling M."/>
            <person name="Sankoff D."/>
            <person name="Paterson A.H."/>
            <person name="Zhu X."/>
            <person name="Yang X."/>
            <person name="Smith J.A."/>
            <person name="Cushman J.C."/>
            <person name="Paull R.E."/>
            <person name="Yu Q."/>
        </authorList>
    </citation>
    <scope>NUCLEOTIDE SEQUENCE [LARGE SCALE GENOMIC DNA]</scope>
    <source>
        <strain evidence="12">cv. F153</strain>
    </source>
</reference>
<dbReference type="InterPro" id="IPR005199">
    <property type="entry name" value="Glyco_hydro_79"/>
</dbReference>
<evidence type="ECO:0000313" key="12">
    <source>
        <dbReference type="Proteomes" id="UP000515123"/>
    </source>
</evidence>
<accession>A0A6P5G9K6</accession>
<evidence type="ECO:0000256" key="1">
    <source>
        <dbReference type="ARBA" id="ARBA00004613"/>
    </source>
</evidence>
<keyword evidence="5" id="KW-0378">Hydrolase</keyword>
<keyword evidence="7" id="KW-0325">Glycoprotein</keyword>
<comment type="function">
    <text evidence="10">Endoglycosidase which is a cell surface and extracellular matrix-degrading enzyme. Cleaves heparan sulfate proteoglycans (HSPGs) into heparan sulfate side chains and core proteoglycans.</text>
</comment>